<feature type="region of interest" description="Disordered" evidence="5">
    <location>
        <begin position="77"/>
        <end position="173"/>
    </location>
</feature>
<feature type="compositionally biased region" description="Basic residues" evidence="5">
    <location>
        <begin position="111"/>
        <end position="126"/>
    </location>
</feature>
<feature type="compositionally biased region" description="Polar residues" evidence="5">
    <location>
        <begin position="1105"/>
        <end position="1115"/>
    </location>
</feature>
<accession>A0A1B9I4D9</accession>
<feature type="compositionally biased region" description="Basic and acidic residues" evidence="5">
    <location>
        <begin position="1027"/>
        <end position="1036"/>
    </location>
</feature>
<dbReference type="Pfam" id="PF15341">
    <property type="entry name" value="SLX9"/>
    <property type="match status" value="1"/>
</dbReference>
<dbReference type="EMBL" id="KI894010">
    <property type="protein sequence ID" value="OCF50377.1"/>
    <property type="molecule type" value="Genomic_DNA"/>
</dbReference>
<feature type="region of interest" description="Disordered" evidence="5">
    <location>
        <begin position="1174"/>
        <end position="1200"/>
    </location>
</feature>
<protein>
    <recommendedName>
        <fullName evidence="3">Ribosome biogenesis protein SLX9</fullName>
    </recommendedName>
</protein>
<feature type="compositionally biased region" description="Low complexity" evidence="5">
    <location>
        <begin position="789"/>
        <end position="801"/>
    </location>
</feature>
<feature type="compositionally biased region" description="Basic and acidic residues" evidence="5">
    <location>
        <begin position="1139"/>
        <end position="1156"/>
    </location>
</feature>
<evidence type="ECO:0000256" key="4">
    <source>
        <dbReference type="ARBA" id="ARBA00023242"/>
    </source>
</evidence>
<gene>
    <name evidence="6" type="ORF">I206_03698</name>
</gene>
<feature type="region of interest" description="Disordered" evidence="5">
    <location>
        <begin position="181"/>
        <end position="200"/>
    </location>
</feature>
<feature type="compositionally biased region" description="Basic and acidic residues" evidence="5">
    <location>
        <begin position="1074"/>
        <end position="1087"/>
    </location>
</feature>
<dbReference type="OrthoDB" id="18703at2759"/>
<evidence type="ECO:0000256" key="2">
    <source>
        <dbReference type="ARBA" id="ARBA00011022"/>
    </source>
</evidence>
<dbReference type="GO" id="GO:0030688">
    <property type="term" value="C:preribosome, small subunit precursor"/>
    <property type="evidence" value="ECO:0007669"/>
    <property type="project" value="InterPro"/>
</dbReference>
<feature type="region of interest" description="Disordered" evidence="5">
    <location>
        <begin position="248"/>
        <end position="273"/>
    </location>
</feature>
<feature type="region of interest" description="Disordered" evidence="5">
    <location>
        <begin position="1383"/>
        <end position="1414"/>
    </location>
</feature>
<feature type="compositionally biased region" description="Polar residues" evidence="5">
    <location>
        <begin position="836"/>
        <end position="849"/>
    </location>
</feature>
<dbReference type="GO" id="GO:0005730">
    <property type="term" value="C:nucleolus"/>
    <property type="evidence" value="ECO:0007669"/>
    <property type="project" value="UniProtKB-SubCell"/>
</dbReference>
<reference evidence="6" key="1">
    <citation type="submission" date="2013-07" db="EMBL/GenBank/DDBJ databases">
        <title>The Genome Sequence of Cryptococcus pinus CBS10737.</title>
        <authorList>
            <consortium name="The Broad Institute Genome Sequencing Platform"/>
            <person name="Cuomo C."/>
            <person name="Litvintseva A."/>
            <person name="Chen Y."/>
            <person name="Heitman J."/>
            <person name="Sun S."/>
            <person name="Springer D."/>
            <person name="Dromer F."/>
            <person name="Young S.K."/>
            <person name="Zeng Q."/>
            <person name="Gargeya S."/>
            <person name="Fitzgerald M."/>
            <person name="Abouelleil A."/>
            <person name="Alvarado L."/>
            <person name="Berlin A.M."/>
            <person name="Chapman S.B."/>
            <person name="Dewar J."/>
            <person name="Goldberg J."/>
            <person name="Griggs A."/>
            <person name="Gujja S."/>
            <person name="Hansen M."/>
            <person name="Howarth C."/>
            <person name="Imamovic A."/>
            <person name="Larimer J."/>
            <person name="McCowan C."/>
            <person name="Murphy C."/>
            <person name="Pearson M."/>
            <person name="Priest M."/>
            <person name="Roberts A."/>
            <person name="Saif S."/>
            <person name="Shea T."/>
            <person name="Sykes S."/>
            <person name="Wortman J."/>
            <person name="Nusbaum C."/>
            <person name="Birren B."/>
        </authorList>
    </citation>
    <scope>NUCLEOTIDE SEQUENCE [LARGE SCALE GENOMIC DNA]</scope>
    <source>
        <strain evidence="6">CBS 10737</strain>
    </source>
</reference>
<comment type="similarity">
    <text evidence="2">Belongs to the SLX9 family.</text>
</comment>
<feature type="compositionally biased region" description="Basic and acidic residues" evidence="5">
    <location>
        <begin position="896"/>
        <end position="926"/>
    </location>
</feature>
<feature type="compositionally biased region" description="Polar residues" evidence="5">
    <location>
        <begin position="248"/>
        <end position="259"/>
    </location>
</feature>
<evidence type="ECO:0000256" key="1">
    <source>
        <dbReference type="ARBA" id="ARBA00004604"/>
    </source>
</evidence>
<dbReference type="InterPro" id="IPR028160">
    <property type="entry name" value="Slx9-like"/>
</dbReference>
<feature type="compositionally biased region" description="Polar residues" evidence="5">
    <location>
        <begin position="701"/>
        <end position="721"/>
    </location>
</feature>
<feature type="compositionally biased region" description="Basic and acidic residues" evidence="5">
    <location>
        <begin position="1054"/>
        <end position="1064"/>
    </location>
</feature>
<evidence type="ECO:0000256" key="5">
    <source>
        <dbReference type="SAM" id="MobiDB-lite"/>
    </source>
</evidence>
<evidence type="ECO:0000313" key="6">
    <source>
        <dbReference type="EMBL" id="OCF50377.1"/>
    </source>
</evidence>
<dbReference type="STRING" id="1296096.A0A1B9I4D9"/>
<dbReference type="GO" id="GO:0000462">
    <property type="term" value="P:maturation of SSU-rRNA from tricistronic rRNA transcript (SSU-rRNA, 5.8S rRNA, LSU-rRNA)"/>
    <property type="evidence" value="ECO:0007669"/>
    <property type="project" value="InterPro"/>
</dbReference>
<name>A0A1B9I4D9_9TREE</name>
<feature type="region of interest" description="Disordered" evidence="5">
    <location>
        <begin position="29"/>
        <end position="48"/>
    </location>
</feature>
<keyword evidence="4" id="KW-0539">Nucleus</keyword>
<reference evidence="6" key="2">
    <citation type="submission" date="2016-07" db="EMBL/GenBank/DDBJ databases">
        <title>Evolution of pathogenesis and genome organization in the Tremellales.</title>
        <authorList>
            <person name="Cuomo C."/>
            <person name="Litvintseva A."/>
            <person name="Heitman J."/>
            <person name="Chen Y."/>
            <person name="Sun S."/>
            <person name="Springer D."/>
            <person name="Dromer F."/>
            <person name="Young S."/>
            <person name="Zeng Q."/>
            <person name="Chapman S."/>
            <person name="Gujja S."/>
            <person name="Saif S."/>
            <person name="Birren B."/>
        </authorList>
    </citation>
    <scope>NUCLEOTIDE SEQUENCE</scope>
    <source>
        <strain evidence="6">CBS 10737</strain>
    </source>
</reference>
<dbReference type="GO" id="GO:0030686">
    <property type="term" value="C:90S preribosome"/>
    <property type="evidence" value="ECO:0007669"/>
    <property type="project" value="InterPro"/>
</dbReference>
<feature type="compositionally biased region" description="Basic and acidic residues" evidence="5">
    <location>
        <begin position="759"/>
        <end position="775"/>
    </location>
</feature>
<feature type="compositionally biased region" description="Basic and acidic residues" evidence="5">
    <location>
        <begin position="1383"/>
        <end position="1401"/>
    </location>
</feature>
<evidence type="ECO:0000256" key="3">
    <source>
        <dbReference type="ARBA" id="ARBA00021321"/>
    </source>
</evidence>
<feature type="compositionally biased region" description="Pro residues" evidence="5">
    <location>
        <begin position="678"/>
        <end position="690"/>
    </location>
</feature>
<comment type="subcellular location">
    <subcellularLocation>
        <location evidence="1">Nucleus</location>
        <location evidence="1">Nucleolus</location>
    </subcellularLocation>
</comment>
<organism evidence="6">
    <name type="scientific">Kwoniella pini CBS 10737</name>
    <dbReference type="NCBI Taxonomy" id="1296096"/>
    <lineage>
        <taxon>Eukaryota</taxon>
        <taxon>Fungi</taxon>
        <taxon>Dikarya</taxon>
        <taxon>Basidiomycota</taxon>
        <taxon>Agaricomycotina</taxon>
        <taxon>Tremellomycetes</taxon>
        <taxon>Tremellales</taxon>
        <taxon>Cryptococcaceae</taxon>
        <taxon>Kwoniella</taxon>
    </lineage>
</organism>
<feature type="region of interest" description="Disordered" evidence="5">
    <location>
        <begin position="652"/>
        <end position="1157"/>
    </location>
</feature>
<proteinExistence type="inferred from homology"/>
<sequence length="1449" mass="159200">MSSRRVSLLDLVHSRNSSPIPFTKPFISSPFPSSSSLNRNSNQDKDNRYHYTNRFNCDDNTSPDPLNCLSAHSLQNENLNIDPDPDPDKDPLNCISPPSIVPVLEPINQPYRRKRGRPKNQRRNNKKAAQITEKDQDHFKTPRPIVAGSDPIHEPLKGHRGRSKKQKSTDVQISHIVIDKHQDFTEDRDEDKSNNIERDRRGEHCLEEYIPTHQADRSTRYRLTPSELHKQPGRAYPTTRPVQIQYTTSSERSSTLPQTDHSEFTVPGSTGVSEATTPKLVQTCCLDSTPVTPRAPDQSSDSPIELPRIKDTTEKNSVACTSPIHLRSSVTPYRAISLEDSPKRRSSSPPVTPLISPSEGDLLPLALLAQAAFQQILPAPPCILPGNIDLKSDIRPPSATRSSSLITSKLGAPTLESHALKQNLSLLLDHSSLSSLSPVPTEINLSPFLLLPAIPRPSLHFIPAEFIENHGLAHADPRAEPDASIKSPLAVYNIKKPPDKTILSDSSAQDLDITPSSNHQILPDQSSVSVQHTQTKVIVGVKSVSPYICTTTERSAKHAIVSGSASTTTVPKSRNPTTRQPKIKLYIPRRHSTRIASRTAQDGARPVQTANSLVSVLIEPTSRQLTLPIKTSTNPQISNSVVADQTDNIKTNFKMASLPKREAKKPSRFQSPLESSASPPPPSAPTPPMESAPTPKDEGFSDSSLTPPPLSQGQITHSQRSPPAETAPRTILEEVPKKKRGRPSNAAIGKQVAEAATPSDDKDKVGRQGSEEGFPKKKRGRPSTKRLLSTSDQISSSATSTAEGSVSPTKIPKIKLSISKQPKQEAVPSNEKPEQDASTSLSIKKSVNTAGLGKKRKSEVVEAVSNVDNQEPVKKTKIVLKSVKTSSGSPAPPIKSLDEKVEINKKAKQTKGDAIEKPAVKSETQVKAKRPVRDYSSSSESEEEVVVKPKKKAQRIIEDDEEEERPKKKVQKLETTATVEGQDKLRSNGKEPPVISQTAIEEDTSVTKADKADDEGEDATRSSRSISPEKEKEKHLSKASSPKTLPKIIKKKPRPSELAEKAKGPETPINKSEGLVKSKAPVEEGSTKKTLPPKKAIPPGVKSAQAGTQASSPATKPSGHGMGLLGNTLALLQGTSTPKAKDPKIVERKEKKEIPKVNKRGGWTEEWILTPEQQREYDASAPQREAARKKREEWMKNPVNLQEAKDNYKVDSMQPRTIAVPGAMGIQTAGKPSQMPRTSRIKSKLHTSAVSLPSKLNSTTSIENQDIPPIQDFIPINEEPFTSRSKEQKKADFVTAIQSAPHPYLIKSKSHLKREKKKLKLLNSSTNLDSIENALNFILPQISPSIEEDELEKKKNLKKNKSKLELEEEEKLKKIKDLEKKQKDLLEKGKVSEGKGRTLNEKKRRNVIQESSKRIPAVLSHPAYKSNPWATIREHAGNSIATKSITTKK</sequence>